<keyword evidence="3" id="KW-1185">Reference proteome</keyword>
<organism evidence="2 3">
    <name type="scientific">Ustilago trichophora</name>
    <dbReference type="NCBI Taxonomy" id="86804"/>
    <lineage>
        <taxon>Eukaryota</taxon>
        <taxon>Fungi</taxon>
        <taxon>Dikarya</taxon>
        <taxon>Basidiomycota</taxon>
        <taxon>Ustilaginomycotina</taxon>
        <taxon>Ustilaginomycetes</taxon>
        <taxon>Ustilaginales</taxon>
        <taxon>Ustilaginaceae</taxon>
        <taxon>Ustilago</taxon>
    </lineage>
</organism>
<feature type="chain" id="PRO_5023048513" evidence="1">
    <location>
        <begin position="23"/>
        <end position="91"/>
    </location>
</feature>
<dbReference type="AlphaFoldDB" id="A0A5C3ERH7"/>
<dbReference type="OrthoDB" id="4932133at2759"/>
<feature type="signal peptide" evidence="1">
    <location>
        <begin position="1"/>
        <end position="22"/>
    </location>
</feature>
<name>A0A5C3ERH7_9BASI</name>
<gene>
    <name evidence="2" type="ORF">UTRI_06661_B</name>
</gene>
<protein>
    <submittedName>
        <fullName evidence="2">Related to conserved hypothetical Ustilaginaceae-specific protein</fullName>
    </submittedName>
</protein>
<evidence type="ECO:0000313" key="2">
    <source>
        <dbReference type="EMBL" id="SPO31939.1"/>
    </source>
</evidence>
<keyword evidence="1" id="KW-0732">Signal</keyword>
<accession>A0A5C3ERH7</accession>
<sequence length="91" mass="9685">MRFTAALTLAIVASVCVTSVQGASESFCTKNKDGSGGINYQVSKDCCAATREHWTTFFNESVDKCQDLFNGINLGRYVRCCGSRGAGSQGS</sequence>
<dbReference type="Proteomes" id="UP000324022">
    <property type="component" value="Unassembled WGS sequence"/>
</dbReference>
<reference evidence="2 3" key="1">
    <citation type="submission" date="2018-03" db="EMBL/GenBank/DDBJ databases">
        <authorList>
            <person name="Guldener U."/>
        </authorList>
    </citation>
    <scope>NUCLEOTIDE SEQUENCE [LARGE SCALE GENOMIC DNA]</scope>
    <source>
        <strain evidence="2 3">NBRC100155</strain>
    </source>
</reference>
<proteinExistence type="predicted"/>
<evidence type="ECO:0000313" key="3">
    <source>
        <dbReference type="Proteomes" id="UP000324022"/>
    </source>
</evidence>
<dbReference type="EMBL" id="OOIN01000042">
    <property type="protein sequence ID" value="SPO31939.1"/>
    <property type="molecule type" value="Genomic_DNA"/>
</dbReference>
<dbReference type="InterPro" id="IPR045992">
    <property type="entry name" value="DUF5948"/>
</dbReference>
<dbReference type="Pfam" id="PF19373">
    <property type="entry name" value="DUF5948"/>
    <property type="match status" value="1"/>
</dbReference>
<evidence type="ECO:0000256" key="1">
    <source>
        <dbReference type="SAM" id="SignalP"/>
    </source>
</evidence>